<accession>A0A4S3K2B4</accession>
<dbReference type="Gene3D" id="3.30.300.20">
    <property type="match status" value="1"/>
</dbReference>
<evidence type="ECO:0000313" key="2">
    <source>
        <dbReference type="Proteomes" id="UP000295341"/>
    </source>
</evidence>
<organism evidence="1 2">
    <name type="scientific">Panacagrimonas perspica</name>
    <dbReference type="NCBI Taxonomy" id="381431"/>
    <lineage>
        <taxon>Bacteria</taxon>
        <taxon>Pseudomonadati</taxon>
        <taxon>Pseudomonadota</taxon>
        <taxon>Gammaproteobacteria</taxon>
        <taxon>Nevskiales</taxon>
        <taxon>Nevskiaceae</taxon>
        <taxon>Panacagrimonas</taxon>
    </lineage>
</organism>
<gene>
    <name evidence="1" type="ORF">DFR24_3521</name>
</gene>
<reference evidence="1 2" key="1">
    <citation type="submission" date="2019-03" db="EMBL/GenBank/DDBJ databases">
        <title>Genomic Encyclopedia of Type Strains, Phase IV (KMG-IV): sequencing the most valuable type-strain genomes for metagenomic binning, comparative biology and taxonomic classification.</title>
        <authorList>
            <person name="Goeker M."/>
        </authorList>
    </citation>
    <scope>NUCLEOTIDE SEQUENCE [LARGE SCALE GENOMIC DNA]</scope>
    <source>
        <strain evidence="1 2">DSM 26377</strain>
    </source>
</reference>
<dbReference type="Proteomes" id="UP000295341">
    <property type="component" value="Unassembled WGS sequence"/>
</dbReference>
<dbReference type="InterPro" id="IPR003718">
    <property type="entry name" value="OsmC/Ohr_fam"/>
</dbReference>
<protein>
    <submittedName>
        <fullName evidence="1">Putative OsmC-like protein</fullName>
    </submittedName>
</protein>
<dbReference type="PANTHER" id="PTHR35368:SF1">
    <property type="entry name" value="HYDROPEROXIDE REDUCTASE"/>
    <property type="match status" value="1"/>
</dbReference>
<comment type="caution">
    <text evidence="1">The sequence shown here is derived from an EMBL/GenBank/DDBJ whole genome shotgun (WGS) entry which is preliminary data.</text>
</comment>
<name>A0A4S3K2B4_9GAMM</name>
<evidence type="ECO:0000313" key="1">
    <source>
        <dbReference type="EMBL" id="TDU26495.1"/>
    </source>
</evidence>
<keyword evidence="2" id="KW-1185">Reference proteome</keyword>
<dbReference type="PANTHER" id="PTHR35368">
    <property type="entry name" value="HYDROPEROXIDE REDUCTASE"/>
    <property type="match status" value="1"/>
</dbReference>
<dbReference type="InterPro" id="IPR015946">
    <property type="entry name" value="KH_dom-like_a/b"/>
</dbReference>
<dbReference type="SUPFAM" id="SSF82784">
    <property type="entry name" value="OsmC-like"/>
    <property type="match status" value="1"/>
</dbReference>
<dbReference type="EMBL" id="SOBT01000010">
    <property type="protein sequence ID" value="TDU26495.1"/>
    <property type="molecule type" value="Genomic_DNA"/>
</dbReference>
<dbReference type="Pfam" id="PF02566">
    <property type="entry name" value="OsmC"/>
    <property type="match status" value="1"/>
</dbReference>
<sequence>MVMSAIGNKIQTMTTTLQKNPGVAAKVVYKAQTRLLEGTRSTQCGVSVRKHTALLVDEPAELAGADTGPNPVELLLASLGTCQEITYCLFANVMGIELDSVTVDLKGQMDVRGLFGIDESIPPGFQKITFETRIVSNADAEDIQKLIRLVESRCPVMDTIHRPVDVSGSAFLNGEAISAA</sequence>
<dbReference type="OrthoDB" id="9789573at2"/>
<dbReference type="AlphaFoldDB" id="A0A4S3K2B4"/>
<dbReference type="InterPro" id="IPR052924">
    <property type="entry name" value="OsmC/Ohr_hydroprdx_reductase"/>
</dbReference>
<dbReference type="RefSeq" id="WP_133882697.1">
    <property type="nucleotide sequence ID" value="NZ_MWIN01000019.1"/>
</dbReference>
<dbReference type="InterPro" id="IPR036102">
    <property type="entry name" value="OsmC/Ohrsf"/>
</dbReference>
<proteinExistence type="predicted"/>